<dbReference type="EMBL" id="BAABJR010000028">
    <property type="protein sequence ID" value="GAA5216858.1"/>
    <property type="molecule type" value="Genomic_DNA"/>
</dbReference>
<evidence type="ECO:0000256" key="1">
    <source>
        <dbReference type="SAM" id="MobiDB-lite"/>
    </source>
</evidence>
<reference evidence="4" key="1">
    <citation type="journal article" date="2019" name="Int. J. Syst. Evol. Microbiol.">
        <title>The Global Catalogue of Microorganisms (GCM) 10K type strain sequencing project: providing services to taxonomists for standard genome sequencing and annotation.</title>
        <authorList>
            <consortium name="The Broad Institute Genomics Platform"/>
            <consortium name="The Broad Institute Genome Sequencing Center for Infectious Disease"/>
            <person name="Wu L."/>
            <person name="Ma J."/>
        </authorList>
    </citation>
    <scope>NUCLEOTIDE SEQUENCE [LARGE SCALE GENOMIC DNA]</scope>
    <source>
        <strain evidence="4">JCM 18306</strain>
    </source>
</reference>
<accession>A0ABP9TG72</accession>
<keyword evidence="4" id="KW-1185">Reference proteome</keyword>
<keyword evidence="2" id="KW-1133">Transmembrane helix</keyword>
<comment type="caution">
    <text evidence="3">The sequence shown here is derived from an EMBL/GenBank/DDBJ whole genome shotgun (WGS) entry which is preliminary data.</text>
</comment>
<gene>
    <name evidence="3" type="ORF">GCM10023323_71570</name>
</gene>
<evidence type="ECO:0000313" key="3">
    <source>
        <dbReference type="EMBL" id="GAA5216858.1"/>
    </source>
</evidence>
<name>A0ABP9TG72_9ACTN</name>
<feature type="transmembrane region" description="Helical" evidence="2">
    <location>
        <begin position="69"/>
        <end position="86"/>
    </location>
</feature>
<sequence length="115" mass="11833">MCQLRRAPSYGPSGARPAVRDPPPVRLLWAVMRASARDGVEAGSPSRMNTPDAAPPSSGAAVGLGMKRIMYVGAALALAVVVPTAAPTTAHSSACTHHWPGPQVCIRPEGRNGAL</sequence>
<keyword evidence="2" id="KW-0812">Transmembrane</keyword>
<evidence type="ECO:0000313" key="4">
    <source>
        <dbReference type="Proteomes" id="UP001499878"/>
    </source>
</evidence>
<organism evidence="3 4">
    <name type="scientific">Streptomyces thinghirensis</name>
    <dbReference type="NCBI Taxonomy" id="551547"/>
    <lineage>
        <taxon>Bacteria</taxon>
        <taxon>Bacillati</taxon>
        <taxon>Actinomycetota</taxon>
        <taxon>Actinomycetes</taxon>
        <taxon>Kitasatosporales</taxon>
        <taxon>Streptomycetaceae</taxon>
        <taxon>Streptomyces</taxon>
    </lineage>
</organism>
<dbReference type="Proteomes" id="UP001499878">
    <property type="component" value="Unassembled WGS sequence"/>
</dbReference>
<proteinExistence type="predicted"/>
<feature type="region of interest" description="Disordered" evidence="1">
    <location>
        <begin position="1"/>
        <end position="22"/>
    </location>
</feature>
<evidence type="ECO:0000256" key="2">
    <source>
        <dbReference type="SAM" id="Phobius"/>
    </source>
</evidence>
<protein>
    <submittedName>
        <fullName evidence="3">Uncharacterized protein</fullName>
    </submittedName>
</protein>
<keyword evidence="2" id="KW-0472">Membrane</keyword>
<feature type="region of interest" description="Disordered" evidence="1">
    <location>
        <begin position="39"/>
        <end position="59"/>
    </location>
</feature>